<dbReference type="Pfam" id="PF04355">
    <property type="entry name" value="BamE"/>
    <property type="match status" value="1"/>
</dbReference>
<feature type="chain" id="PRO_5045964320" evidence="3">
    <location>
        <begin position="22"/>
        <end position="159"/>
    </location>
</feature>
<evidence type="ECO:0000256" key="2">
    <source>
        <dbReference type="ARBA" id="ARBA00023136"/>
    </source>
</evidence>
<sequence>MRTFGHKAWLAVASLGLVALASGCTSITDHRGYIMDPMLVDAIQPGIDNRTSVERTLGRPTFVSQFGAKDWFYVSQDVKSPPFRRPRTSDQTILRVRFDDAGNVAALDRKGEEQIARIDPEGDKTPTLGSERGLLEDLFGNVGTVGGTGAAPVGGPNGS</sequence>
<evidence type="ECO:0000313" key="5">
    <source>
        <dbReference type="EMBL" id="MET1754468.1"/>
    </source>
</evidence>
<evidence type="ECO:0000313" key="6">
    <source>
        <dbReference type="Proteomes" id="UP001548713"/>
    </source>
</evidence>
<keyword evidence="2" id="KW-0472">Membrane</keyword>
<evidence type="ECO:0000256" key="1">
    <source>
        <dbReference type="ARBA" id="ARBA00022729"/>
    </source>
</evidence>
<dbReference type="InterPro" id="IPR037873">
    <property type="entry name" value="BamE-like"/>
</dbReference>
<protein>
    <submittedName>
        <fullName evidence="5">Outer membrane protein assembly factor BamE</fullName>
    </submittedName>
</protein>
<dbReference type="PROSITE" id="PS51257">
    <property type="entry name" value="PROKAR_LIPOPROTEIN"/>
    <property type="match status" value="1"/>
</dbReference>
<gene>
    <name evidence="5" type="primary">bamE</name>
    <name evidence="5" type="ORF">ABVV53_03155</name>
</gene>
<evidence type="ECO:0000256" key="3">
    <source>
        <dbReference type="SAM" id="SignalP"/>
    </source>
</evidence>
<accession>A0ABV2CY06</accession>
<name>A0ABV2CY06_9SPHN</name>
<dbReference type="EMBL" id="JBEWLY010000007">
    <property type="protein sequence ID" value="MET1754468.1"/>
    <property type="molecule type" value="Genomic_DNA"/>
</dbReference>
<keyword evidence="6" id="KW-1185">Reference proteome</keyword>
<dbReference type="Proteomes" id="UP001548713">
    <property type="component" value="Unassembled WGS sequence"/>
</dbReference>
<proteinExistence type="predicted"/>
<feature type="domain" description="Outer membrane protein assembly factor BamE" evidence="4">
    <location>
        <begin position="32"/>
        <end position="105"/>
    </location>
</feature>
<dbReference type="Gene3D" id="3.30.1450.10">
    <property type="match status" value="1"/>
</dbReference>
<comment type="caution">
    <text evidence="5">The sequence shown here is derived from an EMBL/GenBank/DDBJ whole genome shotgun (WGS) entry which is preliminary data.</text>
</comment>
<dbReference type="InterPro" id="IPR007450">
    <property type="entry name" value="BamE_dom"/>
</dbReference>
<reference evidence="5 6" key="1">
    <citation type="submission" date="2024-07" db="EMBL/GenBank/DDBJ databases">
        <title>Novosphingobium kalidii RD2P27.</title>
        <authorList>
            <person name="Sun J.-Q."/>
        </authorList>
    </citation>
    <scope>NUCLEOTIDE SEQUENCE [LARGE SCALE GENOMIC DNA]</scope>
    <source>
        <strain evidence="5 6">RD2P27</strain>
    </source>
</reference>
<keyword evidence="1 3" id="KW-0732">Signal</keyword>
<evidence type="ECO:0000259" key="4">
    <source>
        <dbReference type="Pfam" id="PF04355"/>
    </source>
</evidence>
<organism evidence="5 6">
    <name type="scientific">Novosphingobium kalidii</name>
    <dbReference type="NCBI Taxonomy" id="3230299"/>
    <lineage>
        <taxon>Bacteria</taxon>
        <taxon>Pseudomonadati</taxon>
        <taxon>Pseudomonadota</taxon>
        <taxon>Alphaproteobacteria</taxon>
        <taxon>Sphingomonadales</taxon>
        <taxon>Sphingomonadaceae</taxon>
        <taxon>Novosphingobium</taxon>
    </lineage>
</organism>
<feature type="signal peptide" evidence="3">
    <location>
        <begin position="1"/>
        <end position="21"/>
    </location>
</feature>
<dbReference type="RefSeq" id="WP_353982868.1">
    <property type="nucleotide sequence ID" value="NZ_JBEWLY010000007.1"/>
</dbReference>